<feature type="domain" description="FCP1 homology" evidence="2">
    <location>
        <begin position="56"/>
        <end position="225"/>
    </location>
</feature>
<dbReference type="GO" id="GO:0005744">
    <property type="term" value="C:TIM23 mitochondrial import inner membrane translocase complex"/>
    <property type="evidence" value="ECO:0007669"/>
    <property type="project" value="UniProtKB-UniRule"/>
</dbReference>
<proteinExistence type="inferred from homology"/>
<dbReference type="Pfam" id="PF03031">
    <property type="entry name" value="NIF"/>
    <property type="match status" value="1"/>
</dbReference>
<dbReference type="InterPro" id="IPR023214">
    <property type="entry name" value="HAD_sf"/>
</dbReference>
<dbReference type="InterPro" id="IPR050365">
    <property type="entry name" value="TIM50"/>
</dbReference>
<dbReference type="AlphaFoldDB" id="A0A7J6EM70"/>
<reference evidence="3 4" key="1">
    <citation type="journal article" date="2020" name="bioRxiv">
        <title>Sequence and annotation of 42 cannabis genomes reveals extensive copy number variation in cannabinoid synthesis and pathogen resistance genes.</title>
        <authorList>
            <person name="Mckernan K.J."/>
            <person name="Helbert Y."/>
            <person name="Kane L.T."/>
            <person name="Ebling H."/>
            <person name="Zhang L."/>
            <person name="Liu B."/>
            <person name="Eaton Z."/>
            <person name="Mclaughlin S."/>
            <person name="Kingan S."/>
            <person name="Baybayan P."/>
            <person name="Concepcion G."/>
            <person name="Jordan M."/>
            <person name="Riva A."/>
            <person name="Barbazuk W."/>
            <person name="Harkins T."/>
        </authorList>
    </citation>
    <scope>NUCLEOTIDE SEQUENCE [LARGE SCALE GENOMIC DNA]</scope>
    <source>
        <strain evidence="4">cv. Jamaican Lion 4</strain>
        <tissue evidence="3">Leaf</tissue>
    </source>
</reference>
<dbReference type="SUPFAM" id="SSF56784">
    <property type="entry name" value="HAD-like"/>
    <property type="match status" value="1"/>
</dbReference>
<dbReference type="PANTHER" id="PTHR12210">
    <property type="entry name" value="DULLARD PROTEIN PHOSPHATASE"/>
    <property type="match status" value="1"/>
</dbReference>
<keyword evidence="1" id="KW-0496">Mitochondrion</keyword>
<dbReference type="PROSITE" id="PS50969">
    <property type="entry name" value="FCP1"/>
    <property type="match status" value="1"/>
</dbReference>
<keyword evidence="1" id="KW-0811">Translocation</keyword>
<name>A0A7J6EM70_CANSA</name>
<evidence type="ECO:0000313" key="4">
    <source>
        <dbReference type="Proteomes" id="UP000525078"/>
    </source>
</evidence>
<evidence type="ECO:0000313" key="3">
    <source>
        <dbReference type="EMBL" id="KAF4359552.1"/>
    </source>
</evidence>
<accession>A0A7J6EM70</accession>
<comment type="caution">
    <text evidence="3">The sequence shown here is derived from an EMBL/GenBank/DDBJ whole genome shotgun (WGS) entry which is preliminary data.</text>
</comment>
<keyword evidence="1" id="KW-0809">Transit peptide</keyword>
<dbReference type="GO" id="GO:0015031">
    <property type="term" value="P:protein transport"/>
    <property type="evidence" value="ECO:0007669"/>
    <property type="project" value="UniProtKB-KW"/>
</dbReference>
<organism evidence="3 4">
    <name type="scientific">Cannabis sativa</name>
    <name type="common">Hemp</name>
    <name type="synonym">Marijuana</name>
    <dbReference type="NCBI Taxonomy" id="3483"/>
    <lineage>
        <taxon>Eukaryota</taxon>
        <taxon>Viridiplantae</taxon>
        <taxon>Streptophyta</taxon>
        <taxon>Embryophyta</taxon>
        <taxon>Tracheophyta</taxon>
        <taxon>Spermatophyta</taxon>
        <taxon>Magnoliopsida</taxon>
        <taxon>eudicotyledons</taxon>
        <taxon>Gunneridae</taxon>
        <taxon>Pentapetalae</taxon>
        <taxon>rosids</taxon>
        <taxon>fabids</taxon>
        <taxon>Rosales</taxon>
        <taxon>Cannabaceae</taxon>
        <taxon>Cannabis</taxon>
    </lineage>
</organism>
<dbReference type="InterPro" id="IPR004274">
    <property type="entry name" value="FCP1_dom"/>
</dbReference>
<comment type="subunit">
    <text evidence="1">Component of the TIM23 complex.</text>
</comment>
<protein>
    <recommendedName>
        <fullName evidence="1">Mitochondrial import inner membrane translocase subunit TIM50</fullName>
    </recommendedName>
</protein>
<comment type="subcellular location">
    <subcellularLocation>
        <location evidence="1">Mitochondrion inner membrane</location>
        <topology evidence="1">Single-pass membrane protein</topology>
    </subcellularLocation>
</comment>
<dbReference type="Gene3D" id="3.40.50.1000">
    <property type="entry name" value="HAD superfamily/HAD-like"/>
    <property type="match status" value="1"/>
</dbReference>
<dbReference type="EMBL" id="JAATIP010000214">
    <property type="protein sequence ID" value="KAF4359552.1"/>
    <property type="molecule type" value="Genomic_DNA"/>
</dbReference>
<evidence type="ECO:0000259" key="2">
    <source>
        <dbReference type="PROSITE" id="PS50969"/>
    </source>
</evidence>
<comment type="similarity">
    <text evidence="1">Belongs to the TIM50 family.</text>
</comment>
<dbReference type="Proteomes" id="UP000525078">
    <property type="component" value="Unassembled WGS sequence"/>
</dbReference>
<dbReference type="SMART" id="SM00577">
    <property type="entry name" value="CPDc"/>
    <property type="match status" value="1"/>
</dbReference>
<dbReference type="InterPro" id="IPR036412">
    <property type="entry name" value="HAD-like_sf"/>
</dbReference>
<comment type="function">
    <text evidence="1">Essential component of the TIM23 complex, a complex that mediates the translocation of transit peptide-containing proteins across the mitochondrial inner membrane.</text>
</comment>
<gene>
    <name evidence="3" type="ORF">F8388_003555</name>
</gene>
<evidence type="ECO:0000256" key="1">
    <source>
        <dbReference type="RuleBase" id="RU365079"/>
    </source>
</evidence>
<keyword evidence="1" id="KW-0813">Transport</keyword>
<sequence length="225" mass="26424">MSHTLSRWRNAEGYCERDIKRLTERSDEGEMMITRRARVPSQYNPSQQNFSCQVGQNQRNPNFRLSLFSPSLSSIFVIRPKSRRDSGSFHARSASKTLNFYVLKRPGVDELLEYLRENNDKFEVVVFTAGLREYASLVLDKLDGNRVMSHRLYRNSCKEVDLFPSIDPSRKEDDIQWRILSGKSQYPEHYFSQGLLLIAIGDRDSDMIKRHESVQLIYKCIYRRN</sequence>
<keyword evidence="1" id="KW-0653">Protein transport</keyword>